<feature type="compositionally biased region" description="Polar residues" evidence="5">
    <location>
        <begin position="1"/>
        <end position="16"/>
    </location>
</feature>
<feature type="domain" description="Lipopolysaccharide assembly protein A" evidence="7">
    <location>
        <begin position="80"/>
        <end position="136"/>
    </location>
</feature>
<dbReference type="EMBL" id="CP011541">
    <property type="protein sequence ID" value="AKK03410.1"/>
    <property type="molecule type" value="Genomic_DNA"/>
</dbReference>
<evidence type="ECO:0000256" key="2">
    <source>
        <dbReference type="ARBA" id="ARBA00022692"/>
    </source>
</evidence>
<evidence type="ECO:0000256" key="3">
    <source>
        <dbReference type="ARBA" id="ARBA00022989"/>
    </source>
</evidence>
<accession>A0A0G3GS61</accession>
<keyword evidence="9" id="KW-1185">Reference proteome</keyword>
<dbReference type="AlphaFoldDB" id="A0A0G3GS61"/>
<keyword evidence="2 6" id="KW-0812">Transmembrane</keyword>
<dbReference type="STRING" id="1050174.CEPID_07800"/>
<dbReference type="PATRIC" id="fig|1050174.4.peg.1569"/>
<dbReference type="OrthoDB" id="4427099at2"/>
<dbReference type="InterPro" id="IPR010445">
    <property type="entry name" value="LapA_dom"/>
</dbReference>
<proteinExistence type="predicted"/>
<reference evidence="8 9" key="1">
    <citation type="submission" date="2015-05" db="EMBL/GenBank/DDBJ databases">
        <title>Complete genome sequence of Corynebacterium epidermidicanis DSM 45586, isolated from the skin of a dog suffering from pruritus.</title>
        <authorList>
            <person name="Ruckert C."/>
            <person name="Albersmeier A."/>
            <person name="Winkler A."/>
            <person name="Tauch A."/>
        </authorList>
    </citation>
    <scope>NUCLEOTIDE SEQUENCE [LARGE SCALE GENOMIC DNA]</scope>
    <source>
        <strain evidence="8 9">DSM 45586</strain>
    </source>
</reference>
<dbReference type="RefSeq" id="WP_083984415.1">
    <property type="nucleotide sequence ID" value="NZ_CP011541.1"/>
</dbReference>
<feature type="region of interest" description="Disordered" evidence="5">
    <location>
        <begin position="1"/>
        <end position="55"/>
    </location>
</feature>
<keyword evidence="3 6" id="KW-1133">Transmembrane helix</keyword>
<evidence type="ECO:0000313" key="9">
    <source>
        <dbReference type="Proteomes" id="UP000035368"/>
    </source>
</evidence>
<evidence type="ECO:0000256" key="5">
    <source>
        <dbReference type="SAM" id="MobiDB-lite"/>
    </source>
</evidence>
<name>A0A0G3GS61_9CORY</name>
<keyword evidence="1" id="KW-1003">Cell membrane</keyword>
<sequence>MTNPYESTGPIETNSPSPAPSSPETRDLAVPGETTEPAAPSDDVREEPKPKVKGSLAGGTWVALIFGTLLLILLLIFIMQNQTNVELDLFAWSFTVPVGVGFLLAAITGALIMAIVGGVRMLELRRQVRRARKALR</sequence>
<keyword evidence="4 6" id="KW-0472">Membrane</keyword>
<gene>
    <name evidence="8" type="ORF">CEPID_07800</name>
</gene>
<feature type="transmembrane region" description="Helical" evidence="6">
    <location>
        <begin position="55"/>
        <end position="78"/>
    </location>
</feature>
<evidence type="ECO:0000313" key="8">
    <source>
        <dbReference type="EMBL" id="AKK03410.1"/>
    </source>
</evidence>
<feature type="transmembrane region" description="Helical" evidence="6">
    <location>
        <begin position="98"/>
        <end position="122"/>
    </location>
</feature>
<dbReference type="Proteomes" id="UP000035368">
    <property type="component" value="Chromosome"/>
</dbReference>
<evidence type="ECO:0000256" key="6">
    <source>
        <dbReference type="SAM" id="Phobius"/>
    </source>
</evidence>
<organism evidence="8 9">
    <name type="scientific">Corynebacterium epidermidicanis</name>
    <dbReference type="NCBI Taxonomy" id="1050174"/>
    <lineage>
        <taxon>Bacteria</taxon>
        <taxon>Bacillati</taxon>
        <taxon>Actinomycetota</taxon>
        <taxon>Actinomycetes</taxon>
        <taxon>Mycobacteriales</taxon>
        <taxon>Corynebacteriaceae</taxon>
        <taxon>Corynebacterium</taxon>
    </lineage>
</organism>
<dbReference type="KEGG" id="cei:CEPID_07800"/>
<evidence type="ECO:0000259" key="7">
    <source>
        <dbReference type="Pfam" id="PF06305"/>
    </source>
</evidence>
<protein>
    <submittedName>
        <fullName evidence="8">Putative integral membrane protein</fullName>
    </submittedName>
</protein>
<evidence type="ECO:0000256" key="4">
    <source>
        <dbReference type="ARBA" id="ARBA00023136"/>
    </source>
</evidence>
<evidence type="ECO:0000256" key="1">
    <source>
        <dbReference type="ARBA" id="ARBA00022475"/>
    </source>
</evidence>
<dbReference type="GO" id="GO:0005886">
    <property type="term" value="C:plasma membrane"/>
    <property type="evidence" value="ECO:0007669"/>
    <property type="project" value="InterPro"/>
</dbReference>
<dbReference type="Pfam" id="PF06305">
    <property type="entry name" value="LapA_dom"/>
    <property type="match status" value="1"/>
</dbReference>